<proteinExistence type="predicted"/>
<dbReference type="InterPro" id="IPR002110">
    <property type="entry name" value="Ankyrin_rpt"/>
</dbReference>
<sequence>MDSLISDEIETFSIFEVAKKECYSLLDMILDNLPIYNFDIDSQDENGDTLLHIICAKSEQAIAQRLINLGCNVNISNNICESPLYIACSKGNLSLAKLLVKNNADLQITDTNSRSLLHLAAEKNSLELCKFLIDSGADLNAPDSSGATPLHYAVELNFPKIILLLVHKGADVNRQDLDGYTPLHIASKTNAEIVKFLLRNKAATSIKTFNGDLPLHLAASSGNHTAVTILLNGGIGPNCLNNDNCSPAQLAEMNGHEKVAHLLRPPNVNKARKKSRIIAL</sequence>
<keyword evidence="1" id="KW-0677">Repeat</keyword>
<feature type="repeat" description="ANK" evidence="3">
    <location>
        <begin position="46"/>
        <end position="78"/>
    </location>
</feature>
<dbReference type="OrthoDB" id="6739670at2759"/>
<dbReference type="Pfam" id="PF12796">
    <property type="entry name" value="Ank_2"/>
    <property type="match status" value="2"/>
</dbReference>
<dbReference type="InterPro" id="IPR036770">
    <property type="entry name" value="Ankyrin_rpt-contain_sf"/>
</dbReference>
<evidence type="ECO:0000313" key="5">
    <source>
        <dbReference type="Proteomes" id="UP000007266"/>
    </source>
</evidence>
<evidence type="ECO:0000313" key="4">
    <source>
        <dbReference type="EMBL" id="EFA10350.1"/>
    </source>
</evidence>
<organism evidence="4 5">
    <name type="scientific">Tribolium castaneum</name>
    <name type="common">Red flour beetle</name>
    <dbReference type="NCBI Taxonomy" id="7070"/>
    <lineage>
        <taxon>Eukaryota</taxon>
        <taxon>Metazoa</taxon>
        <taxon>Ecdysozoa</taxon>
        <taxon>Arthropoda</taxon>
        <taxon>Hexapoda</taxon>
        <taxon>Insecta</taxon>
        <taxon>Pterygota</taxon>
        <taxon>Neoptera</taxon>
        <taxon>Endopterygota</taxon>
        <taxon>Coleoptera</taxon>
        <taxon>Polyphaga</taxon>
        <taxon>Cucujiformia</taxon>
        <taxon>Tenebrionidae</taxon>
        <taxon>Tenebrionidae incertae sedis</taxon>
        <taxon>Tribolium</taxon>
    </lineage>
</organism>
<dbReference type="AlphaFoldDB" id="D6X396"/>
<dbReference type="PANTHER" id="PTHR24173">
    <property type="entry name" value="ANKYRIN REPEAT CONTAINING"/>
    <property type="match status" value="1"/>
</dbReference>
<evidence type="ECO:0000256" key="3">
    <source>
        <dbReference type="PROSITE-ProRule" id="PRU00023"/>
    </source>
</evidence>
<feature type="repeat" description="ANK" evidence="3">
    <location>
        <begin position="112"/>
        <end position="144"/>
    </location>
</feature>
<evidence type="ECO:0000256" key="2">
    <source>
        <dbReference type="ARBA" id="ARBA00023043"/>
    </source>
</evidence>
<name>D6X396_TRICA</name>
<accession>D6X396</accession>
<dbReference type="Pfam" id="PF00023">
    <property type="entry name" value="Ank"/>
    <property type="match status" value="1"/>
</dbReference>
<feature type="repeat" description="ANK" evidence="3">
    <location>
        <begin position="210"/>
        <end position="242"/>
    </location>
</feature>
<dbReference type="InParanoid" id="D6X396"/>
<dbReference type="OMA" id="NDCEIAS"/>
<keyword evidence="5" id="KW-1185">Reference proteome</keyword>
<dbReference type="STRING" id="7070.D6X396"/>
<dbReference type="KEGG" id="tca:103314270"/>
<evidence type="ECO:0000256" key="1">
    <source>
        <dbReference type="ARBA" id="ARBA00022737"/>
    </source>
</evidence>
<dbReference type="Gene3D" id="1.25.40.20">
    <property type="entry name" value="Ankyrin repeat-containing domain"/>
    <property type="match status" value="3"/>
</dbReference>
<dbReference type="EMBL" id="KQ971372">
    <property type="protein sequence ID" value="EFA10350.1"/>
    <property type="molecule type" value="Genomic_DNA"/>
</dbReference>
<feature type="repeat" description="ANK" evidence="3">
    <location>
        <begin position="145"/>
        <end position="177"/>
    </location>
</feature>
<reference evidence="4 5" key="1">
    <citation type="journal article" date="2008" name="Nature">
        <title>The genome of the model beetle and pest Tribolium castaneum.</title>
        <authorList>
            <consortium name="Tribolium Genome Sequencing Consortium"/>
            <person name="Richards S."/>
            <person name="Gibbs R.A."/>
            <person name="Weinstock G.M."/>
            <person name="Brown S.J."/>
            <person name="Denell R."/>
            <person name="Beeman R.W."/>
            <person name="Gibbs R."/>
            <person name="Beeman R.W."/>
            <person name="Brown S.J."/>
            <person name="Bucher G."/>
            <person name="Friedrich M."/>
            <person name="Grimmelikhuijzen C.J."/>
            <person name="Klingler M."/>
            <person name="Lorenzen M."/>
            <person name="Richards S."/>
            <person name="Roth S."/>
            <person name="Schroder R."/>
            <person name="Tautz D."/>
            <person name="Zdobnov E.M."/>
            <person name="Muzny D."/>
            <person name="Gibbs R.A."/>
            <person name="Weinstock G.M."/>
            <person name="Attaway T."/>
            <person name="Bell S."/>
            <person name="Buhay C.J."/>
            <person name="Chandrabose M.N."/>
            <person name="Chavez D."/>
            <person name="Clerk-Blankenburg K.P."/>
            <person name="Cree A."/>
            <person name="Dao M."/>
            <person name="Davis C."/>
            <person name="Chacko J."/>
            <person name="Dinh H."/>
            <person name="Dugan-Rocha S."/>
            <person name="Fowler G."/>
            <person name="Garner T.T."/>
            <person name="Garnes J."/>
            <person name="Gnirke A."/>
            <person name="Hawes A."/>
            <person name="Hernandez J."/>
            <person name="Hines S."/>
            <person name="Holder M."/>
            <person name="Hume J."/>
            <person name="Jhangiani S.N."/>
            <person name="Joshi V."/>
            <person name="Khan Z.M."/>
            <person name="Jackson L."/>
            <person name="Kovar C."/>
            <person name="Kowis A."/>
            <person name="Lee S."/>
            <person name="Lewis L.R."/>
            <person name="Margolis J."/>
            <person name="Morgan M."/>
            <person name="Nazareth L.V."/>
            <person name="Nguyen N."/>
            <person name="Okwuonu G."/>
            <person name="Parker D."/>
            <person name="Richards S."/>
            <person name="Ruiz S.J."/>
            <person name="Santibanez J."/>
            <person name="Savard J."/>
            <person name="Scherer S.E."/>
            <person name="Schneider B."/>
            <person name="Sodergren E."/>
            <person name="Tautz D."/>
            <person name="Vattahil S."/>
            <person name="Villasana D."/>
            <person name="White C.S."/>
            <person name="Wright R."/>
            <person name="Park Y."/>
            <person name="Beeman R.W."/>
            <person name="Lord J."/>
            <person name="Oppert B."/>
            <person name="Lorenzen M."/>
            <person name="Brown S."/>
            <person name="Wang L."/>
            <person name="Savard J."/>
            <person name="Tautz D."/>
            <person name="Richards S."/>
            <person name="Weinstock G."/>
            <person name="Gibbs R.A."/>
            <person name="Liu Y."/>
            <person name="Worley K."/>
            <person name="Weinstock G."/>
            <person name="Elsik C.G."/>
            <person name="Reese J.T."/>
            <person name="Elhaik E."/>
            <person name="Landan G."/>
            <person name="Graur D."/>
            <person name="Arensburger P."/>
            <person name="Atkinson P."/>
            <person name="Beeman R.W."/>
            <person name="Beidler J."/>
            <person name="Brown S.J."/>
            <person name="Demuth J.P."/>
            <person name="Drury D.W."/>
            <person name="Du Y.Z."/>
            <person name="Fujiwara H."/>
            <person name="Lorenzen M."/>
            <person name="Maselli V."/>
            <person name="Osanai M."/>
            <person name="Park Y."/>
            <person name="Robertson H.M."/>
            <person name="Tu Z."/>
            <person name="Wang J.J."/>
            <person name="Wang S."/>
            <person name="Richards S."/>
            <person name="Song H."/>
            <person name="Zhang L."/>
            <person name="Sodergren E."/>
            <person name="Werner D."/>
            <person name="Stanke M."/>
            <person name="Morgenstern B."/>
            <person name="Solovyev V."/>
            <person name="Kosarev P."/>
            <person name="Brown G."/>
            <person name="Chen H.C."/>
            <person name="Ermolaeva O."/>
            <person name="Hlavina W."/>
            <person name="Kapustin Y."/>
            <person name="Kiryutin B."/>
            <person name="Kitts P."/>
            <person name="Maglott D."/>
            <person name="Pruitt K."/>
            <person name="Sapojnikov V."/>
            <person name="Souvorov A."/>
            <person name="Mackey A.J."/>
            <person name="Waterhouse R.M."/>
            <person name="Wyder S."/>
            <person name="Zdobnov E.M."/>
            <person name="Zdobnov E.M."/>
            <person name="Wyder S."/>
            <person name="Kriventseva E.V."/>
            <person name="Kadowaki T."/>
            <person name="Bork P."/>
            <person name="Aranda M."/>
            <person name="Bao R."/>
            <person name="Beermann A."/>
            <person name="Berns N."/>
            <person name="Bolognesi R."/>
            <person name="Bonneton F."/>
            <person name="Bopp D."/>
            <person name="Brown S.J."/>
            <person name="Bucher G."/>
            <person name="Butts T."/>
            <person name="Chaumot A."/>
            <person name="Denell R.E."/>
            <person name="Ferrier D.E."/>
            <person name="Friedrich M."/>
            <person name="Gordon C.M."/>
            <person name="Jindra M."/>
            <person name="Klingler M."/>
            <person name="Lan Q."/>
            <person name="Lattorff H.M."/>
            <person name="Laudet V."/>
            <person name="von Levetsow C."/>
            <person name="Liu Z."/>
            <person name="Lutz R."/>
            <person name="Lynch J.A."/>
            <person name="da Fonseca R.N."/>
            <person name="Posnien N."/>
            <person name="Reuter R."/>
            <person name="Roth S."/>
            <person name="Savard J."/>
            <person name="Schinko J.B."/>
            <person name="Schmitt C."/>
            <person name="Schoppmeier M."/>
            <person name="Schroder R."/>
            <person name="Shippy T.D."/>
            <person name="Simonnet F."/>
            <person name="Marques-Souza H."/>
            <person name="Tautz D."/>
            <person name="Tomoyasu Y."/>
            <person name="Trauner J."/>
            <person name="Van der Zee M."/>
            <person name="Vervoort M."/>
            <person name="Wittkopp N."/>
            <person name="Wimmer E.A."/>
            <person name="Yang X."/>
            <person name="Jones A.K."/>
            <person name="Sattelle D.B."/>
            <person name="Ebert P.R."/>
            <person name="Nelson D."/>
            <person name="Scott J.G."/>
            <person name="Beeman R.W."/>
            <person name="Muthukrishnan S."/>
            <person name="Kramer K.J."/>
            <person name="Arakane Y."/>
            <person name="Beeman R.W."/>
            <person name="Zhu Q."/>
            <person name="Hogenkamp D."/>
            <person name="Dixit R."/>
            <person name="Oppert B."/>
            <person name="Jiang H."/>
            <person name="Zou Z."/>
            <person name="Marshall J."/>
            <person name="Elpidina E."/>
            <person name="Vinokurov K."/>
            <person name="Oppert C."/>
            <person name="Zou Z."/>
            <person name="Evans J."/>
            <person name="Lu Z."/>
            <person name="Zhao P."/>
            <person name="Sumathipala N."/>
            <person name="Altincicek B."/>
            <person name="Vilcinskas A."/>
            <person name="Williams M."/>
            <person name="Hultmark D."/>
            <person name="Hetru C."/>
            <person name="Jiang H."/>
            <person name="Grimmelikhuijzen C.J."/>
            <person name="Hauser F."/>
            <person name="Cazzamali G."/>
            <person name="Williamson M."/>
            <person name="Park Y."/>
            <person name="Li B."/>
            <person name="Tanaka Y."/>
            <person name="Predel R."/>
            <person name="Neupert S."/>
            <person name="Schachtner J."/>
            <person name="Verleyen P."/>
            <person name="Raible F."/>
            <person name="Bork P."/>
            <person name="Friedrich M."/>
            <person name="Walden K.K."/>
            <person name="Robertson H.M."/>
            <person name="Angeli S."/>
            <person name="Foret S."/>
            <person name="Bucher G."/>
            <person name="Schuetz S."/>
            <person name="Maleszka R."/>
            <person name="Wimmer E.A."/>
            <person name="Beeman R.W."/>
            <person name="Lorenzen M."/>
            <person name="Tomoyasu Y."/>
            <person name="Miller S.C."/>
            <person name="Grossmann D."/>
            <person name="Bucher G."/>
        </authorList>
    </citation>
    <scope>NUCLEOTIDE SEQUENCE [LARGE SCALE GENOMIC DNA]</scope>
    <source>
        <strain evidence="4 5">Georgia GA2</strain>
    </source>
</reference>
<dbReference type="PROSITE" id="PS50088">
    <property type="entry name" value="ANK_REPEAT"/>
    <property type="match status" value="5"/>
</dbReference>
<dbReference type="PhylomeDB" id="D6X396"/>
<dbReference type="SMART" id="SM00248">
    <property type="entry name" value="ANK"/>
    <property type="match status" value="7"/>
</dbReference>
<keyword evidence="2 3" id="KW-0040">ANK repeat</keyword>
<dbReference type="HOGENOM" id="CLU_000134_18_0_1"/>
<dbReference type="PANTHER" id="PTHR24173:SF74">
    <property type="entry name" value="ANKYRIN REPEAT DOMAIN-CONTAINING PROTEIN 16"/>
    <property type="match status" value="1"/>
</dbReference>
<dbReference type="eggNOG" id="KOG4177">
    <property type="taxonomic scope" value="Eukaryota"/>
</dbReference>
<keyword evidence="4" id="KW-0675">Receptor</keyword>
<gene>
    <name evidence="4" type="primary">AUGUSTUS-3.0.2_12570</name>
    <name evidence="4" type="ORF">TcasGA2_TC012570</name>
</gene>
<protein>
    <submittedName>
        <fullName evidence="4">Transient receptor potential channel pyrexia-like Protein</fullName>
    </submittedName>
</protein>
<reference evidence="4 5" key="2">
    <citation type="journal article" date="2010" name="Nucleic Acids Res.">
        <title>BeetleBase in 2010: revisions to provide comprehensive genomic information for Tribolium castaneum.</title>
        <authorList>
            <person name="Kim H.S."/>
            <person name="Murphy T."/>
            <person name="Xia J."/>
            <person name="Caragea D."/>
            <person name="Park Y."/>
            <person name="Beeman R.W."/>
            <person name="Lorenzen M.D."/>
            <person name="Butcher S."/>
            <person name="Manak J.R."/>
            <person name="Brown S.J."/>
        </authorList>
    </citation>
    <scope>GENOME REANNOTATION</scope>
    <source>
        <strain evidence="4 5">Georgia GA2</strain>
    </source>
</reference>
<feature type="repeat" description="ANK" evidence="3">
    <location>
        <begin position="82"/>
        <end position="111"/>
    </location>
</feature>
<dbReference type="Proteomes" id="UP000007266">
    <property type="component" value="Linkage group 9"/>
</dbReference>
<dbReference type="SUPFAM" id="SSF48403">
    <property type="entry name" value="Ankyrin repeat"/>
    <property type="match status" value="1"/>
</dbReference>
<dbReference type="PROSITE" id="PS50297">
    <property type="entry name" value="ANK_REP_REGION"/>
    <property type="match status" value="5"/>
</dbReference>